<dbReference type="EMBL" id="JAGVWC010000010">
    <property type="protein sequence ID" value="MBS3061693.1"/>
    <property type="molecule type" value="Genomic_DNA"/>
</dbReference>
<comment type="caution">
    <text evidence="2">The sequence shown here is derived from an EMBL/GenBank/DDBJ whole genome shotgun (WGS) entry which is preliminary data.</text>
</comment>
<evidence type="ECO:0000313" key="2">
    <source>
        <dbReference type="EMBL" id="MBS3061693.1"/>
    </source>
</evidence>
<sequence length="278" mass="31124">MPKVLITGASSYVGARLYADLRKKFDVTGTYHSTPLFPELVKLDVTNSGEVQETVFRLKPDFVVHVAANPSAKWCEENPTLAKKLNEDGTQNVVDAANRIHAKVIYMSSVAAKKPSSLYGKTKGEGEKIAVQTKAGYVILRPSLIIGFSPNTVNDRAYNRLLKNIMEKTPAVYDTSWKFRPTWIGHISEIIEKVIDRNITGETIPILVPTLKSRFDIAKDLLTAFGIQAAPKDLNDTTPADSEDLDKLRQLDLPQYTYPEILEKIIRETKDYLQSIRS</sequence>
<dbReference type="PANTHER" id="PTHR10491:SF4">
    <property type="entry name" value="METHIONINE ADENOSYLTRANSFERASE 2 SUBUNIT BETA"/>
    <property type="match status" value="1"/>
</dbReference>
<dbReference type="InterPro" id="IPR005913">
    <property type="entry name" value="dTDP_dehydrorham_reduct"/>
</dbReference>
<dbReference type="Proteomes" id="UP000675968">
    <property type="component" value="Unassembled WGS sequence"/>
</dbReference>
<dbReference type="GO" id="GO:0048269">
    <property type="term" value="C:methionine adenosyltransferase complex"/>
    <property type="evidence" value="ECO:0007669"/>
    <property type="project" value="TreeGrafter"/>
</dbReference>
<reference evidence="2" key="1">
    <citation type="submission" date="2021-03" db="EMBL/GenBank/DDBJ databases">
        <authorList>
            <person name="Jaffe A."/>
        </authorList>
    </citation>
    <scope>NUCLEOTIDE SEQUENCE</scope>
    <source>
        <strain evidence="2">RIFCSPLOWO2_01_FULL_AR10_48_17</strain>
    </source>
</reference>
<dbReference type="Gene3D" id="3.40.50.720">
    <property type="entry name" value="NAD(P)-binding Rossmann-like Domain"/>
    <property type="match status" value="1"/>
</dbReference>
<organism evidence="2 3">
    <name type="scientific">Candidatus Iainarchaeum sp</name>
    <dbReference type="NCBI Taxonomy" id="3101447"/>
    <lineage>
        <taxon>Archaea</taxon>
        <taxon>Candidatus Iainarchaeota</taxon>
        <taxon>Candidatus Iainarchaeia</taxon>
        <taxon>Candidatus Iainarchaeales</taxon>
        <taxon>Candidatus Iainarchaeaceae</taxon>
        <taxon>Candidatus Iainarchaeum</taxon>
    </lineage>
</organism>
<name>A0A8T4L326_9ARCH</name>
<dbReference type="Pfam" id="PF04321">
    <property type="entry name" value="RmlD_sub_bind"/>
    <property type="match status" value="1"/>
</dbReference>
<dbReference type="GO" id="GO:0006556">
    <property type="term" value="P:S-adenosylmethionine biosynthetic process"/>
    <property type="evidence" value="ECO:0007669"/>
    <property type="project" value="TreeGrafter"/>
</dbReference>
<dbReference type="InterPro" id="IPR029903">
    <property type="entry name" value="RmlD-like-bd"/>
</dbReference>
<feature type="domain" description="RmlD-like substrate binding" evidence="1">
    <location>
        <begin position="3"/>
        <end position="229"/>
    </location>
</feature>
<evidence type="ECO:0000259" key="1">
    <source>
        <dbReference type="Pfam" id="PF04321"/>
    </source>
</evidence>
<evidence type="ECO:0000313" key="3">
    <source>
        <dbReference type="Proteomes" id="UP000675968"/>
    </source>
</evidence>
<proteinExistence type="predicted"/>
<dbReference type="SUPFAM" id="SSF51735">
    <property type="entry name" value="NAD(P)-binding Rossmann-fold domains"/>
    <property type="match status" value="1"/>
</dbReference>
<dbReference type="PANTHER" id="PTHR10491">
    <property type="entry name" value="DTDP-4-DEHYDRORHAMNOSE REDUCTASE"/>
    <property type="match status" value="1"/>
</dbReference>
<gene>
    <name evidence="2" type="ORF">J4215_03870</name>
</gene>
<accession>A0A8T4L326</accession>
<protein>
    <submittedName>
        <fullName evidence="2">Sugar nucleotide-binding protein</fullName>
    </submittedName>
</protein>
<reference evidence="2" key="2">
    <citation type="submission" date="2021-05" db="EMBL/GenBank/DDBJ databases">
        <title>Protein family content uncovers lineage relationships and bacterial pathway maintenance mechanisms in DPANN archaea.</title>
        <authorList>
            <person name="Castelle C.J."/>
            <person name="Meheust R."/>
            <person name="Jaffe A.L."/>
            <person name="Seitz K."/>
            <person name="Gong X."/>
            <person name="Baker B.J."/>
            <person name="Banfield J.F."/>
        </authorList>
    </citation>
    <scope>NUCLEOTIDE SEQUENCE</scope>
    <source>
        <strain evidence="2">RIFCSPLOWO2_01_FULL_AR10_48_17</strain>
    </source>
</reference>
<dbReference type="InterPro" id="IPR036291">
    <property type="entry name" value="NAD(P)-bd_dom_sf"/>
</dbReference>
<dbReference type="AlphaFoldDB" id="A0A8T4L326"/>
<dbReference type="GO" id="GO:0048270">
    <property type="term" value="F:methionine adenosyltransferase regulator activity"/>
    <property type="evidence" value="ECO:0007669"/>
    <property type="project" value="TreeGrafter"/>
</dbReference>